<dbReference type="Proteomes" id="UP000623467">
    <property type="component" value="Unassembled WGS sequence"/>
</dbReference>
<sequence>MPHFHDLDEDVVAQILVSLDIYTVLLLSRVNKSLRRLTFSKQLWIVLVLDLSSRYLIPHLHPIHNHTTAQLITKVKNLVCGPATWSERSSIPPTVGFSRTFLGGSATFAQSRILPGGRYFAVWRDSSLQCYDVLTGRSIWTGSVMMPQSWAMDMLPDGRAANFLLLSQGRLSIVVVDLTTGNSDEVFSLNLDFQTAQYRHPILSGDLLALGLVRYSPHKRVGIFIIDWREATYVIFESPAQPLFEVAFVPGHIILAPPALEPPYDRLVSVYALNSIASRWRPIAEFVSHNADVLFSQHIRLPEDVPSVVVESLQHNNQIFRSEPDRAHVEIRMRVHANPIHDNVYKLGVYASATAVTDTRPSLTETFRQKFQRGGASICAIGTMLFSYQLKLGGSKLSWMRTSVISNVPPLHTAPSWSYSGYVAICNGSSTRIVGPRSPRGFIRMLASQTVREVVTVSEDGMEYTALSSAGVLLIRSLRDDRLEIRCYL</sequence>
<proteinExistence type="predicted"/>
<evidence type="ECO:0000313" key="2">
    <source>
        <dbReference type="Proteomes" id="UP000623467"/>
    </source>
</evidence>
<comment type="caution">
    <text evidence="1">The sequence shown here is derived from an EMBL/GenBank/DDBJ whole genome shotgun (WGS) entry which is preliminary data.</text>
</comment>
<dbReference type="SUPFAM" id="SSF69322">
    <property type="entry name" value="Tricorn protease domain 2"/>
    <property type="match status" value="1"/>
</dbReference>
<gene>
    <name evidence="1" type="ORF">MSAN_00599900</name>
</gene>
<dbReference type="AlphaFoldDB" id="A0A8H6ZAB8"/>
<evidence type="ECO:0000313" key="1">
    <source>
        <dbReference type="EMBL" id="KAF7373877.1"/>
    </source>
</evidence>
<dbReference type="SUPFAM" id="SSF81383">
    <property type="entry name" value="F-box domain"/>
    <property type="match status" value="1"/>
</dbReference>
<name>A0A8H6ZAB8_9AGAR</name>
<dbReference type="InterPro" id="IPR036047">
    <property type="entry name" value="F-box-like_dom_sf"/>
</dbReference>
<organism evidence="1 2">
    <name type="scientific">Mycena sanguinolenta</name>
    <dbReference type="NCBI Taxonomy" id="230812"/>
    <lineage>
        <taxon>Eukaryota</taxon>
        <taxon>Fungi</taxon>
        <taxon>Dikarya</taxon>
        <taxon>Basidiomycota</taxon>
        <taxon>Agaricomycotina</taxon>
        <taxon>Agaricomycetes</taxon>
        <taxon>Agaricomycetidae</taxon>
        <taxon>Agaricales</taxon>
        <taxon>Marasmiineae</taxon>
        <taxon>Mycenaceae</taxon>
        <taxon>Mycena</taxon>
    </lineage>
</organism>
<dbReference type="EMBL" id="JACAZH010000003">
    <property type="protein sequence ID" value="KAF7373877.1"/>
    <property type="molecule type" value="Genomic_DNA"/>
</dbReference>
<protein>
    <recommendedName>
        <fullName evidence="3">F-box domain-containing protein</fullName>
    </recommendedName>
</protein>
<dbReference type="OrthoDB" id="3061096at2759"/>
<accession>A0A8H6ZAB8</accession>
<evidence type="ECO:0008006" key="3">
    <source>
        <dbReference type="Google" id="ProtNLM"/>
    </source>
</evidence>
<keyword evidence="2" id="KW-1185">Reference proteome</keyword>
<reference evidence="1" key="1">
    <citation type="submission" date="2020-05" db="EMBL/GenBank/DDBJ databases">
        <title>Mycena genomes resolve the evolution of fungal bioluminescence.</title>
        <authorList>
            <person name="Tsai I.J."/>
        </authorList>
    </citation>
    <scope>NUCLEOTIDE SEQUENCE</scope>
    <source>
        <strain evidence="1">160909Yilan</strain>
    </source>
</reference>